<dbReference type="InterPro" id="IPR036388">
    <property type="entry name" value="WH-like_DNA-bd_sf"/>
</dbReference>
<dbReference type="SUPFAM" id="SSF53067">
    <property type="entry name" value="Actin-like ATPase domain"/>
    <property type="match status" value="1"/>
</dbReference>
<dbReference type="Gene3D" id="3.30.420.40">
    <property type="match status" value="2"/>
</dbReference>
<keyword evidence="3" id="KW-0859">Xylose metabolism</keyword>
<comment type="function">
    <text evidence="1">Transcriptional repressor of xylose-utilizing enzymes.</text>
</comment>
<dbReference type="EMBL" id="JBHSNO010000001">
    <property type="protein sequence ID" value="MFC5587340.1"/>
    <property type="molecule type" value="Genomic_DNA"/>
</dbReference>
<evidence type="ECO:0000256" key="3">
    <source>
        <dbReference type="ARBA" id="ARBA00022629"/>
    </source>
</evidence>
<organism evidence="4 5">
    <name type="scientific">Sporosarcina soli</name>
    <dbReference type="NCBI Taxonomy" id="334736"/>
    <lineage>
        <taxon>Bacteria</taxon>
        <taxon>Bacillati</taxon>
        <taxon>Bacillota</taxon>
        <taxon>Bacilli</taxon>
        <taxon>Bacillales</taxon>
        <taxon>Caryophanaceae</taxon>
        <taxon>Sporosarcina</taxon>
    </lineage>
</organism>
<dbReference type="RefSeq" id="WP_381429266.1">
    <property type="nucleotide sequence ID" value="NZ_JBHSNO010000001.1"/>
</dbReference>
<sequence length="389" mass="43552">MFKKFLEDDSRKNELVKQTYHLIHKRRTVTKADLIEHMQSKPTTMTRVIEELLLNGWIKEVGVGPSNGGRPPILYEVSETIAWIIGIDISRTTTRIVLTTINFTIVESEIIQMTRSHTPEIIFEELNRIIWKWLKIYAISFDQLLGIGVGAVGPILRHERKIMKPESFLSLGWENVNVPAYFNDFPVAVMLDNGANTAAMAELFACGEVHKNILYCINGFGIRGGFVNDGKIFYSGLGDTSALGHMIVQADGKVCKCGRQGCLAAYSTITSMVDEFERISGEKNMTYHHFLHLMQAGDERALHIANKAAFYFGVGLANMVNSLRPELVVLHGPLIYETSSFFDDAVRSAQSHIFMPDLLSPTYKKGSLRENAIALGGAIQIFHSYFNSV</sequence>
<evidence type="ECO:0000256" key="2">
    <source>
        <dbReference type="ARBA" id="ARBA00006479"/>
    </source>
</evidence>
<accession>A0ABW0TEJ9</accession>
<dbReference type="Proteomes" id="UP001596109">
    <property type="component" value="Unassembled WGS sequence"/>
</dbReference>
<proteinExistence type="inferred from homology"/>
<name>A0ABW0TEJ9_9BACL</name>
<dbReference type="InterPro" id="IPR000600">
    <property type="entry name" value="ROK"/>
</dbReference>
<dbReference type="PANTHER" id="PTHR18964">
    <property type="entry name" value="ROK (REPRESSOR, ORF, KINASE) FAMILY"/>
    <property type="match status" value="1"/>
</dbReference>
<keyword evidence="3" id="KW-0119">Carbohydrate metabolism</keyword>
<comment type="similarity">
    <text evidence="2">Belongs to the ROK (NagC/XylR) family.</text>
</comment>
<evidence type="ECO:0000313" key="5">
    <source>
        <dbReference type="Proteomes" id="UP001596109"/>
    </source>
</evidence>
<dbReference type="InterPro" id="IPR036390">
    <property type="entry name" value="WH_DNA-bd_sf"/>
</dbReference>
<dbReference type="InterPro" id="IPR043129">
    <property type="entry name" value="ATPase_NBD"/>
</dbReference>
<protein>
    <submittedName>
        <fullName evidence="4">ROK family protein</fullName>
    </submittedName>
</protein>
<comment type="caution">
    <text evidence="4">The sequence shown here is derived from an EMBL/GenBank/DDBJ whole genome shotgun (WGS) entry which is preliminary data.</text>
</comment>
<gene>
    <name evidence="4" type="ORF">ACFPRA_00265</name>
</gene>
<evidence type="ECO:0000313" key="4">
    <source>
        <dbReference type="EMBL" id="MFC5587340.1"/>
    </source>
</evidence>
<dbReference type="Gene3D" id="1.10.10.10">
    <property type="entry name" value="Winged helix-like DNA-binding domain superfamily/Winged helix DNA-binding domain"/>
    <property type="match status" value="1"/>
</dbReference>
<keyword evidence="5" id="KW-1185">Reference proteome</keyword>
<dbReference type="SUPFAM" id="SSF46785">
    <property type="entry name" value="Winged helix' DNA-binding domain"/>
    <property type="match status" value="1"/>
</dbReference>
<dbReference type="Pfam" id="PF00480">
    <property type="entry name" value="ROK"/>
    <property type="match status" value="1"/>
</dbReference>
<evidence type="ECO:0000256" key="1">
    <source>
        <dbReference type="ARBA" id="ARBA00002486"/>
    </source>
</evidence>
<dbReference type="PANTHER" id="PTHR18964:SF149">
    <property type="entry name" value="BIFUNCTIONAL UDP-N-ACETYLGLUCOSAMINE 2-EPIMERASE_N-ACETYLMANNOSAMINE KINASE"/>
    <property type="match status" value="1"/>
</dbReference>
<reference evidence="5" key="1">
    <citation type="journal article" date="2019" name="Int. J. Syst. Evol. Microbiol.">
        <title>The Global Catalogue of Microorganisms (GCM) 10K type strain sequencing project: providing services to taxonomists for standard genome sequencing and annotation.</title>
        <authorList>
            <consortium name="The Broad Institute Genomics Platform"/>
            <consortium name="The Broad Institute Genome Sequencing Center for Infectious Disease"/>
            <person name="Wu L."/>
            <person name="Ma J."/>
        </authorList>
    </citation>
    <scope>NUCLEOTIDE SEQUENCE [LARGE SCALE GENOMIC DNA]</scope>
    <source>
        <strain evidence="5">CGMCC 4.1434</strain>
    </source>
</reference>